<dbReference type="PROSITE" id="PS50811">
    <property type="entry name" value="WRKY"/>
    <property type="match status" value="1"/>
</dbReference>
<comment type="caution">
    <text evidence="7">The sequence shown here is derived from an EMBL/GenBank/DDBJ whole genome shotgun (WGS) entry which is preliminary data.</text>
</comment>
<gene>
    <name evidence="7" type="ORF">E2562_024003</name>
</gene>
<keyword evidence="8" id="KW-1185">Reference proteome</keyword>
<dbReference type="Gene3D" id="2.20.25.80">
    <property type="entry name" value="WRKY domain"/>
    <property type="match status" value="1"/>
</dbReference>
<evidence type="ECO:0000256" key="1">
    <source>
        <dbReference type="ARBA" id="ARBA00004123"/>
    </source>
</evidence>
<evidence type="ECO:0000259" key="6">
    <source>
        <dbReference type="PROSITE" id="PS50811"/>
    </source>
</evidence>
<dbReference type="EMBL" id="SPHZ02000004">
    <property type="protein sequence ID" value="KAF0922051.1"/>
    <property type="molecule type" value="Genomic_DNA"/>
</dbReference>
<evidence type="ECO:0000256" key="4">
    <source>
        <dbReference type="ARBA" id="ARBA00023163"/>
    </source>
</evidence>
<reference evidence="7 8" key="1">
    <citation type="submission" date="2019-11" db="EMBL/GenBank/DDBJ databases">
        <title>Whole genome sequence of Oryza granulata.</title>
        <authorList>
            <person name="Li W."/>
        </authorList>
    </citation>
    <scope>NUCLEOTIDE SEQUENCE [LARGE SCALE GENOMIC DNA]</scope>
    <source>
        <strain evidence="8">cv. Menghai</strain>
        <tissue evidence="7">Leaf</tissue>
    </source>
</reference>
<organism evidence="7 8">
    <name type="scientific">Oryza meyeriana var. granulata</name>
    <dbReference type="NCBI Taxonomy" id="110450"/>
    <lineage>
        <taxon>Eukaryota</taxon>
        <taxon>Viridiplantae</taxon>
        <taxon>Streptophyta</taxon>
        <taxon>Embryophyta</taxon>
        <taxon>Tracheophyta</taxon>
        <taxon>Spermatophyta</taxon>
        <taxon>Magnoliopsida</taxon>
        <taxon>Liliopsida</taxon>
        <taxon>Poales</taxon>
        <taxon>Poaceae</taxon>
        <taxon>BOP clade</taxon>
        <taxon>Oryzoideae</taxon>
        <taxon>Oryzeae</taxon>
        <taxon>Oryzinae</taxon>
        <taxon>Oryza</taxon>
        <taxon>Oryza meyeriana</taxon>
    </lineage>
</organism>
<dbReference type="SMART" id="SM00774">
    <property type="entry name" value="WRKY"/>
    <property type="match status" value="1"/>
</dbReference>
<dbReference type="GO" id="GO:0005634">
    <property type="term" value="C:nucleus"/>
    <property type="evidence" value="ECO:0007669"/>
    <property type="project" value="UniProtKB-SubCell"/>
</dbReference>
<evidence type="ECO:0000256" key="2">
    <source>
        <dbReference type="ARBA" id="ARBA00023015"/>
    </source>
</evidence>
<sequence length="283" mass="29746">MALGSPAAVVLELMAMGQQSAAHLGELLRAASSPTQLGEQQELAAEILRCCGRVIAKLTAGATGGSGKKRKAVEALGAAAATSSSLPVTPTKRRARGAEAVREITSGTMADGFIWRKYGQKEINGCKHPRFYYRCAFRAQGCAATRRVQQSQDEPAAFVIAYYGEHTCRGVAAAAAAAWQEREVPPAVINSGASTDAAAAAWGGADRDTASHMPALLAVEQRSCDGDAPSETSQGWSPSFSSEVELDVAGFDIAGADEPWAYSSPVWEFLNGSFDWESVVNCL</sequence>
<proteinExistence type="predicted"/>
<evidence type="ECO:0000313" key="8">
    <source>
        <dbReference type="Proteomes" id="UP000479710"/>
    </source>
</evidence>
<protein>
    <recommendedName>
        <fullName evidence="6">WRKY domain-containing protein</fullName>
    </recommendedName>
</protein>
<dbReference type="GO" id="GO:0043565">
    <property type="term" value="F:sequence-specific DNA binding"/>
    <property type="evidence" value="ECO:0007669"/>
    <property type="project" value="InterPro"/>
</dbReference>
<feature type="domain" description="WRKY" evidence="6">
    <location>
        <begin position="104"/>
        <end position="166"/>
    </location>
</feature>
<dbReference type="Pfam" id="PF03106">
    <property type="entry name" value="WRKY"/>
    <property type="match status" value="1"/>
</dbReference>
<dbReference type="InterPro" id="IPR003657">
    <property type="entry name" value="WRKY_dom"/>
</dbReference>
<keyword evidence="2" id="KW-0805">Transcription regulation</keyword>
<dbReference type="InterPro" id="IPR036576">
    <property type="entry name" value="WRKY_dom_sf"/>
</dbReference>
<dbReference type="AlphaFoldDB" id="A0A6G1EBL2"/>
<evidence type="ECO:0000256" key="3">
    <source>
        <dbReference type="ARBA" id="ARBA00023125"/>
    </source>
</evidence>
<dbReference type="Proteomes" id="UP000479710">
    <property type="component" value="Unassembled WGS sequence"/>
</dbReference>
<dbReference type="SUPFAM" id="SSF118290">
    <property type="entry name" value="WRKY DNA-binding domain"/>
    <property type="match status" value="1"/>
</dbReference>
<keyword evidence="5" id="KW-0539">Nucleus</keyword>
<dbReference type="PANTHER" id="PTHR31282">
    <property type="entry name" value="WRKY TRANSCRIPTION FACTOR 21-RELATED"/>
    <property type="match status" value="1"/>
</dbReference>
<dbReference type="OrthoDB" id="2021064at2759"/>
<accession>A0A6G1EBL2</accession>
<comment type="subcellular location">
    <subcellularLocation>
        <location evidence="1">Nucleus</location>
    </subcellularLocation>
</comment>
<keyword evidence="4" id="KW-0804">Transcription</keyword>
<name>A0A6G1EBL2_9ORYZ</name>
<evidence type="ECO:0000256" key="5">
    <source>
        <dbReference type="ARBA" id="ARBA00023242"/>
    </source>
</evidence>
<keyword evidence="3" id="KW-0238">DNA-binding</keyword>
<evidence type="ECO:0000313" key="7">
    <source>
        <dbReference type="EMBL" id="KAF0922051.1"/>
    </source>
</evidence>
<dbReference type="InterPro" id="IPR044810">
    <property type="entry name" value="WRKY_plant"/>
</dbReference>
<dbReference type="GO" id="GO:0003700">
    <property type="term" value="F:DNA-binding transcription factor activity"/>
    <property type="evidence" value="ECO:0007669"/>
    <property type="project" value="InterPro"/>
</dbReference>